<sequence length="162" mass="19023">MSPTIIHEASSSIVQDALAWFLSHPASAVTAFFLVLLIVLFRRHYPCLSPPALEKSFKRLEDAIQTYKGECPRDYYHEFHDEFSILRGDVCSLTYTYFYGDWDPVWTLRYWKSRMDHIREVIACYKRCEDIHRSIQHAIELHRRQDFLSLGLQTNTASAYAV</sequence>
<gene>
    <name evidence="2" type="ORF">D9758_003048</name>
</gene>
<keyword evidence="1" id="KW-0812">Transmembrane</keyword>
<dbReference type="EMBL" id="JAACJM010000014">
    <property type="protein sequence ID" value="KAF5368950.1"/>
    <property type="molecule type" value="Genomic_DNA"/>
</dbReference>
<accession>A0A8H5GQD0</accession>
<comment type="caution">
    <text evidence="2">The sequence shown here is derived from an EMBL/GenBank/DDBJ whole genome shotgun (WGS) entry which is preliminary data.</text>
</comment>
<evidence type="ECO:0000313" key="2">
    <source>
        <dbReference type="EMBL" id="KAF5368950.1"/>
    </source>
</evidence>
<feature type="transmembrane region" description="Helical" evidence="1">
    <location>
        <begin position="20"/>
        <end position="41"/>
    </location>
</feature>
<organism evidence="2 3">
    <name type="scientific">Tetrapyrgos nigripes</name>
    <dbReference type="NCBI Taxonomy" id="182062"/>
    <lineage>
        <taxon>Eukaryota</taxon>
        <taxon>Fungi</taxon>
        <taxon>Dikarya</taxon>
        <taxon>Basidiomycota</taxon>
        <taxon>Agaricomycotina</taxon>
        <taxon>Agaricomycetes</taxon>
        <taxon>Agaricomycetidae</taxon>
        <taxon>Agaricales</taxon>
        <taxon>Marasmiineae</taxon>
        <taxon>Marasmiaceae</taxon>
        <taxon>Tetrapyrgos</taxon>
    </lineage>
</organism>
<proteinExistence type="predicted"/>
<dbReference type="AlphaFoldDB" id="A0A8H5GQD0"/>
<protein>
    <submittedName>
        <fullName evidence="2">Uncharacterized protein</fullName>
    </submittedName>
</protein>
<keyword evidence="1" id="KW-1133">Transmembrane helix</keyword>
<reference evidence="2 3" key="1">
    <citation type="journal article" date="2020" name="ISME J.">
        <title>Uncovering the hidden diversity of litter-decomposition mechanisms in mushroom-forming fungi.</title>
        <authorList>
            <person name="Floudas D."/>
            <person name="Bentzer J."/>
            <person name="Ahren D."/>
            <person name="Johansson T."/>
            <person name="Persson P."/>
            <person name="Tunlid A."/>
        </authorList>
    </citation>
    <scope>NUCLEOTIDE SEQUENCE [LARGE SCALE GENOMIC DNA]</scope>
    <source>
        <strain evidence="2 3">CBS 291.85</strain>
    </source>
</reference>
<evidence type="ECO:0000256" key="1">
    <source>
        <dbReference type="SAM" id="Phobius"/>
    </source>
</evidence>
<keyword evidence="3" id="KW-1185">Reference proteome</keyword>
<keyword evidence="1" id="KW-0472">Membrane</keyword>
<name>A0A8H5GQD0_9AGAR</name>
<evidence type="ECO:0000313" key="3">
    <source>
        <dbReference type="Proteomes" id="UP000559256"/>
    </source>
</evidence>
<dbReference type="Proteomes" id="UP000559256">
    <property type="component" value="Unassembled WGS sequence"/>
</dbReference>